<dbReference type="EMBL" id="LVLJ01000445">
    <property type="protein sequence ID" value="OAE34168.1"/>
    <property type="molecule type" value="Genomic_DNA"/>
</dbReference>
<feature type="compositionally biased region" description="Basic and acidic residues" evidence="1">
    <location>
        <begin position="88"/>
        <end position="98"/>
    </location>
</feature>
<dbReference type="AlphaFoldDB" id="A0A176WLZ3"/>
<organism evidence="2 3">
    <name type="scientific">Marchantia polymorpha subsp. ruderalis</name>
    <dbReference type="NCBI Taxonomy" id="1480154"/>
    <lineage>
        <taxon>Eukaryota</taxon>
        <taxon>Viridiplantae</taxon>
        <taxon>Streptophyta</taxon>
        <taxon>Embryophyta</taxon>
        <taxon>Marchantiophyta</taxon>
        <taxon>Marchantiopsida</taxon>
        <taxon>Marchantiidae</taxon>
        <taxon>Marchantiales</taxon>
        <taxon>Marchantiaceae</taxon>
        <taxon>Marchantia</taxon>
    </lineage>
</organism>
<evidence type="ECO:0000256" key="1">
    <source>
        <dbReference type="SAM" id="MobiDB-lite"/>
    </source>
</evidence>
<evidence type="ECO:0000313" key="2">
    <source>
        <dbReference type="EMBL" id="OAE34168.1"/>
    </source>
</evidence>
<name>A0A176WLZ3_MARPO</name>
<reference evidence="2" key="1">
    <citation type="submission" date="2016-03" db="EMBL/GenBank/DDBJ databases">
        <title>Mechanisms controlling the formation of the plant cell surface in tip-growing cells are functionally conserved among land plants.</title>
        <authorList>
            <person name="Honkanen S."/>
            <person name="Jones V.A."/>
            <person name="Morieri G."/>
            <person name="Champion C."/>
            <person name="Hetherington A.J."/>
            <person name="Kelly S."/>
            <person name="Saint-Marcoux D."/>
            <person name="Proust H."/>
            <person name="Prescott H."/>
            <person name="Dolan L."/>
        </authorList>
    </citation>
    <scope>NUCLEOTIDE SEQUENCE [LARGE SCALE GENOMIC DNA]</scope>
    <source>
        <tissue evidence="2">Whole gametophyte</tissue>
    </source>
</reference>
<dbReference type="Proteomes" id="UP000077202">
    <property type="component" value="Unassembled WGS sequence"/>
</dbReference>
<comment type="caution">
    <text evidence="2">The sequence shown here is derived from an EMBL/GenBank/DDBJ whole genome shotgun (WGS) entry which is preliminary data.</text>
</comment>
<evidence type="ECO:0000313" key="3">
    <source>
        <dbReference type="Proteomes" id="UP000077202"/>
    </source>
</evidence>
<feature type="region of interest" description="Disordered" evidence="1">
    <location>
        <begin position="73"/>
        <end position="104"/>
    </location>
</feature>
<proteinExistence type="predicted"/>
<protein>
    <submittedName>
        <fullName evidence="2">Uncharacterized protein</fullName>
    </submittedName>
</protein>
<gene>
    <name evidence="2" type="ORF">AXG93_1593s1270</name>
</gene>
<sequence>MTTTQMDERREPSLRNCDYEKNVGYKFTFFLPVHAPPLWCKTRIPIEQPHELEISRTAILQLLLLLVAGHTPRSPTGGEFEPSPRAVTRSDTRTDDVAGSKLPPSAPFRAESKLELMSHVLDSDLNPDFTPFKALVSGFGATSRHLSSSSPAVVYCLSRLAESTGELYYKDKHLKTQDFASPTKSGVNGTRQL</sequence>
<keyword evidence="3" id="KW-1185">Reference proteome</keyword>
<accession>A0A176WLZ3</accession>